<reference evidence="2 3" key="1">
    <citation type="submission" date="2019-02" db="EMBL/GenBank/DDBJ databases">
        <title>Genome sequencing of the rare red list fungi Phellinidium pouzarii.</title>
        <authorList>
            <person name="Buettner E."/>
            <person name="Kellner H."/>
        </authorList>
    </citation>
    <scope>NUCLEOTIDE SEQUENCE [LARGE SCALE GENOMIC DNA]</scope>
    <source>
        <strain evidence="2 3">DSM 108285</strain>
    </source>
</reference>
<gene>
    <name evidence="2" type="ORF">EW145_g3940</name>
</gene>
<dbReference type="Proteomes" id="UP000308199">
    <property type="component" value="Unassembled WGS sequence"/>
</dbReference>
<organism evidence="2 3">
    <name type="scientific">Phellinidium pouzarii</name>
    <dbReference type="NCBI Taxonomy" id="167371"/>
    <lineage>
        <taxon>Eukaryota</taxon>
        <taxon>Fungi</taxon>
        <taxon>Dikarya</taxon>
        <taxon>Basidiomycota</taxon>
        <taxon>Agaricomycotina</taxon>
        <taxon>Agaricomycetes</taxon>
        <taxon>Hymenochaetales</taxon>
        <taxon>Hymenochaetaceae</taxon>
        <taxon>Phellinidium</taxon>
    </lineage>
</organism>
<feature type="region of interest" description="Disordered" evidence="1">
    <location>
        <begin position="1"/>
        <end position="28"/>
    </location>
</feature>
<evidence type="ECO:0000313" key="2">
    <source>
        <dbReference type="EMBL" id="THH06643.1"/>
    </source>
</evidence>
<accession>A0A4V3XCP1</accession>
<sequence>MSPRAPSPLRESGNGNNGSSSVGMAQVPTLNELERHYFELSEQRRRMSEMLDKTDRLMAGVRRGIDEMQQASTRGGNGNGPGSGTISSTGASPSVPLSSRGERREGMGIWPVTPSDPATRD</sequence>
<evidence type="ECO:0000313" key="3">
    <source>
        <dbReference type="Proteomes" id="UP000308199"/>
    </source>
</evidence>
<name>A0A4V3XCP1_9AGAM</name>
<comment type="caution">
    <text evidence="2">The sequence shown here is derived from an EMBL/GenBank/DDBJ whole genome shotgun (WGS) entry which is preliminary data.</text>
</comment>
<dbReference type="EMBL" id="SGPK01000184">
    <property type="protein sequence ID" value="THH06643.1"/>
    <property type="molecule type" value="Genomic_DNA"/>
</dbReference>
<keyword evidence="3" id="KW-1185">Reference proteome</keyword>
<evidence type="ECO:0000256" key="1">
    <source>
        <dbReference type="SAM" id="MobiDB-lite"/>
    </source>
</evidence>
<feature type="compositionally biased region" description="Basic and acidic residues" evidence="1">
    <location>
        <begin position="43"/>
        <end position="56"/>
    </location>
</feature>
<protein>
    <submittedName>
        <fullName evidence="2">Uncharacterized protein</fullName>
    </submittedName>
</protein>
<dbReference type="AlphaFoldDB" id="A0A4V3XCP1"/>
<feature type="region of interest" description="Disordered" evidence="1">
    <location>
        <begin position="43"/>
        <end position="121"/>
    </location>
</feature>
<proteinExistence type="predicted"/>
<dbReference type="OrthoDB" id="515401at2759"/>
<feature type="compositionally biased region" description="Low complexity" evidence="1">
    <location>
        <begin position="84"/>
        <end position="94"/>
    </location>
</feature>
<feature type="compositionally biased region" description="Low complexity" evidence="1">
    <location>
        <begin position="12"/>
        <end position="21"/>
    </location>
</feature>